<evidence type="ECO:0000256" key="6">
    <source>
        <dbReference type="ARBA" id="ARBA00022741"/>
    </source>
</evidence>
<dbReference type="InterPro" id="IPR006195">
    <property type="entry name" value="aa-tRNA-synth_II"/>
</dbReference>
<sequence length="426" mass="48283">MLDINLIRKEPEIVRQAIIHRGNDPTPVDEILALDTQRREILARSEQLRAIRNAVSKEIGRMRDDAEREAKKAEMRRVGDEIDALEAALAKIEAQLGELTAALPNLADPRVPIGPDETHNVVLRVVEGTRPPQDFSPKPHWEIGEQLGIIDFERGVKLSGSRFYVLNGWGARLQRGLIAWMLDLRMQQGYEERYLPFMVKAQTLFAAGQLPKFRDNLYHDAEEDFWMVPTAEVPLTNLHGNEILDADDLPRLYAAYTPCFRREKMSAGRDVRGIKRGHQFDKVEMYAFTKPEDSDHYLEKMREDAEATLKELGLTYRVKLLCTGDLSFASRITYDLEVWSPGVGEWLEVSSVSNVGDFQARRANIKFRRTKGAKPEFVHTLNGSGLGLPRTLIAVLENYQQADGSVVVPEALRPYVGADVIRQARP</sequence>
<evidence type="ECO:0000256" key="13">
    <source>
        <dbReference type="PIRSR" id="PIRSR001529-1"/>
    </source>
</evidence>
<comment type="caution">
    <text evidence="17">The sequence shown here is derived from an EMBL/GenBank/DDBJ whole genome shotgun (WGS) entry which is preliminary data.</text>
</comment>
<evidence type="ECO:0000256" key="15">
    <source>
        <dbReference type="SAM" id="Coils"/>
    </source>
</evidence>
<dbReference type="HAMAP" id="MF_00176">
    <property type="entry name" value="Ser_tRNA_synth_type1"/>
    <property type="match status" value="1"/>
</dbReference>
<comment type="function">
    <text evidence="12">Catalyzes the attachment of serine to tRNA(Ser). Is also able to aminoacylate tRNA(Sec) with serine, to form the misacylated tRNA L-seryl-tRNA(Sec), which will be further converted into selenocysteinyl-tRNA(Sec).</text>
</comment>
<feature type="binding site" evidence="12 14">
    <location>
        <begin position="348"/>
        <end position="351"/>
    </location>
    <ligand>
        <name>ATP</name>
        <dbReference type="ChEBI" id="CHEBI:30616"/>
    </ligand>
</feature>
<keyword evidence="6 12" id="KW-0547">Nucleotide-binding</keyword>
<dbReference type="GO" id="GO:0006434">
    <property type="term" value="P:seryl-tRNA aminoacylation"/>
    <property type="evidence" value="ECO:0007669"/>
    <property type="project" value="UniProtKB-UniRule"/>
</dbReference>
<dbReference type="PANTHER" id="PTHR43697">
    <property type="entry name" value="SERYL-TRNA SYNTHETASE"/>
    <property type="match status" value="1"/>
</dbReference>
<dbReference type="PROSITE" id="PS50862">
    <property type="entry name" value="AA_TRNA_LIGASE_II"/>
    <property type="match status" value="1"/>
</dbReference>
<feature type="binding site" evidence="12 14">
    <location>
        <begin position="261"/>
        <end position="263"/>
    </location>
    <ligand>
        <name>ATP</name>
        <dbReference type="ChEBI" id="CHEBI:30616"/>
    </ligand>
</feature>
<evidence type="ECO:0000256" key="4">
    <source>
        <dbReference type="ARBA" id="ARBA00022490"/>
    </source>
</evidence>
<evidence type="ECO:0000259" key="16">
    <source>
        <dbReference type="PROSITE" id="PS50862"/>
    </source>
</evidence>
<evidence type="ECO:0000256" key="14">
    <source>
        <dbReference type="PIRSR" id="PIRSR001529-2"/>
    </source>
</evidence>
<feature type="binding site" evidence="12">
    <location>
        <begin position="230"/>
        <end position="232"/>
    </location>
    <ligand>
        <name>L-serine</name>
        <dbReference type="ChEBI" id="CHEBI:33384"/>
    </ligand>
</feature>
<feature type="binding site" evidence="13">
    <location>
        <position position="382"/>
    </location>
    <ligand>
        <name>L-serine</name>
        <dbReference type="ChEBI" id="CHEBI:33384"/>
    </ligand>
</feature>
<evidence type="ECO:0000256" key="12">
    <source>
        <dbReference type="HAMAP-Rule" id="MF_00176"/>
    </source>
</evidence>
<dbReference type="InterPro" id="IPR002317">
    <property type="entry name" value="Ser-tRNA-ligase_type_1"/>
</dbReference>
<dbReference type="Pfam" id="PF02403">
    <property type="entry name" value="Seryl_tRNA_N"/>
    <property type="match status" value="1"/>
</dbReference>
<comment type="catalytic activity">
    <reaction evidence="11 12">
        <text>tRNA(Ser) + L-serine + ATP = L-seryl-tRNA(Ser) + AMP + diphosphate + H(+)</text>
        <dbReference type="Rhea" id="RHEA:12292"/>
        <dbReference type="Rhea" id="RHEA-COMP:9669"/>
        <dbReference type="Rhea" id="RHEA-COMP:9703"/>
        <dbReference type="ChEBI" id="CHEBI:15378"/>
        <dbReference type="ChEBI" id="CHEBI:30616"/>
        <dbReference type="ChEBI" id="CHEBI:33019"/>
        <dbReference type="ChEBI" id="CHEBI:33384"/>
        <dbReference type="ChEBI" id="CHEBI:78442"/>
        <dbReference type="ChEBI" id="CHEBI:78533"/>
        <dbReference type="ChEBI" id="CHEBI:456215"/>
        <dbReference type="EC" id="6.1.1.11"/>
    </reaction>
</comment>
<keyword evidence="9 12" id="KW-0030">Aminoacyl-tRNA synthetase</keyword>
<dbReference type="Pfam" id="PF00587">
    <property type="entry name" value="tRNA-synt_2b"/>
    <property type="match status" value="1"/>
</dbReference>
<dbReference type="PANTHER" id="PTHR43697:SF1">
    <property type="entry name" value="SERINE--TRNA LIGASE"/>
    <property type="match status" value="1"/>
</dbReference>
<feature type="binding site" evidence="12">
    <location>
        <position position="384"/>
    </location>
    <ligand>
        <name>L-serine</name>
        <dbReference type="ChEBI" id="CHEBI:33384"/>
    </ligand>
</feature>
<gene>
    <name evidence="12" type="primary">serS</name>
    <name evidence="17" type="ORF">CUN48_08720</name>
</gene>
<feature type="domain" description="Aminoacyl-transfer RNA synthetases class-II family profile" evidence="16">
    <location>
        <begin position="184"/>
        <end position="409"/>
    </location>
</feature>
<dbReference type="SUPFAM" id="SSF46589">
    <property type="entry name" value="tRNA-binding arm"/>
    <property type="match status" value="1"/>
</dbReference>
<dbReference type="InterPro" id="IPR002314">
    <property type="entry name" value="aa-tRNA-synt_IIb"/>
</dbReference>
<comment type="pathway">
    <text evidence="2 12">Aminoacyl-tRNA biosynthesis; selenocysteinyl-tRNA(Sec) biosynthesis; L-seryl-tRNA(Sec) from L-serine and tRNA(Sec): step 1/1.</text>
</comment>
<dbReference type="InterPro" id="IPR045864">
    <property type="entry name" value="aa-tRNA-synth_II/BPL/LPL"/>
</dbReference>
<evidence type="ECO:0000256" key="9">
    <source>
        <dbReference type="ARBA" id="ARBA00023146"/>
    </source>
</evidence>
<evidence type="ECO:0000256" key="2">
    <source>
        <dbReference type="ARBA" id="ARBA00005045"/>
    </source>
</evidence>
<dbReference type="Gene3D" id="3.30.930.10">
    <property type="entry name" value="Bira Bifunctional Protein, Domain 2"/>
    <property type="match status" value="1"/>
</dbReference>
<dbReference type="SUPFAM" id="SSF55681">
    <property type="entry name" value="Class II aaRS and biotin synthetases"/>
    <property type="match status" value="1"/>
</dbReference>
<evidence type="ECO:0000313" key="17">
    <source>
        <dbReference type="EMBL" id="PJF47432.1"/>
    </source>
</evidence>
<dbReference type="InterPro" id="IPR033729">
    <property type="entry name" value="SerRS_core"/>
</dbReference>
<dbReference type="EC" id="6.1.1.11" evidence="12"/>
<evidence type="ECO:0000256" key="3">
    <source>
        <dbReference type="ARBA" id="ARBA00010728"/>
    </source>
</evidence>
<dbReference type="Proteomes" id="UP000230790">
    <property type="component" value="Unassembled WGS sequence"/>
</dbReference>
<feature type="binding site" evidence="12 13">
    <location>
        <position position="284"/>
    </location>
    <ligand>
        <name>L-serine</name>
        <dbReference type="ChEBI" id="CHEBI:33384"/>
    </ligand>
</feature>
<dbReference type="UniPathway" id="UPA00906">
    <property type="reaction ID" value="UER00895"/>
</dbReference>
<dbReference type="CDD" id="cd00770">
    <property type="entry name" value="SerRS_core"/>
    <property type="match status" value="1"/>
</dbReference>
<keyword evidence="8 12" id="KW-0648">Protein biosynthesis</keyword>
<dbReference type="NCBIfam" id="TIGR00414">
    <property type="entry name" value="serS"/>
    <property type="match status" value="1"/>
</dbReference>
<reference evidence="17 18" key="1">
    <citation type="submission" date="2017-11" db="EMBL/GenBank/DDBJ databases">
        <title>Evolution of Phototrophy in the Chloroflexi Phylum Driven by Horizontal Gene Transfer.</title>
        <authorList>
            <person name="Ward L.M."/>
            <person name="Hemp J."/>
            <person name="Shih P.M."/>
            <person name="Mcglynn S.E."/>
            <person name="Fischer W."/>
        </authorList>
    </citation>
    <scope>NUCLEOTIDE SEQUENCE [LARGE SCALE GENOMIC DNA]</scope>
    <source>
        <strain evidence="17">JP3_7</strain>
    </source>
</reference>
<keyword evidence="7 12" id="KW-0067">ATP-binding</keyword>
<accession>A0A2M8QCF0</accession>
<keyword evidence="5 12" id="KW-0436">Ligase</keyword>
<feature type="coiled-coil region" evidence="15">
    <location>
        <begin position="56"/>
        <end position="102"/>
    </location>
</feature>
<protein>
    <recommendedName>
        <fullName evidence="12">Serine--tRNA ligase</fullName>
        <ecNumber evidence="12">6.1.1.11</ecNumber>
    </recommendedName>
    <alternativeName>
        <fullName evidence="12">Seryl-tRNA synthetase</fullName>
        <shortName evidence="12">SerRS</shortName>
    </alternativeName>
    <alternativeName>
        <fullName evidence="12">Seryl-tRNA(Ser/Sec) synthetase</fullName>
    </alternativeName>
</protein>
<comment type="caution">
    <text evidence="12">Lacks conserved residue(s) required for the propagation of feature annotation.</text>
</comment>
<dbReference type="AlphaFoldDB" id="A0A2M8QCF0"/>
<dbReference type="GO" id="GO:0004828">
    <property type="term" value="F:serine-tRNA ligase activity"/>
    <property type="evidence" value="ECO:0007669"/>
    <property type="project" value="UniProtKB-UniRule"/>
</dbReference>
<dbReference type="PIRSF" id="PIRSF001529">
    <property type="entry name" value="Ser-tRNA-synth_IIa"/>
    <property type="match status" value="1"/>
</dbReference>
<comment type="subunit">
    <text evidence="12">Homodimer. The tRNA molecule binds across the dimer.</text>
</comment>
<dbReference type="PRINTS" id="PR00981">
    <property type="entry name" value="TRNASYNTHSER"/>
</dbReference>
<keyword evidence="4 12" id="KW-0963">Cytoplasm</keyword>
<dbReference type="GO" id="GO:0005524">
    <property type="term" value="F:ATP binding"/>
    <property type="evidence" value="ECO:0007669"/>
    <property type="project" value="UniProtKB-UniRule"/>
</dbReference>
<evidence type="ECO:0000256" key="1">
    <source>
        <dbReference type="ARBA" id="ARBA00004496"/>
    </source>
</evidence>
<evidence type="ECO:0000313" key="18">
    <source>
        <dbReference type="Proteomes" id="UP000230790"/>
    </source>
</evidence>
<comment type="subcellular location">
    <subcellularLocation>
        <location evidence="1 12">Cytoplasm</location>
    </subcellularLocation>
</comment>
<dbReference type="Gene3D" id="1.10.287.40">
    <property type="entry name" value="Serine-tRNA synthetase, tRNA binding domain"/>
    <property type="match status" value="1"/>
</dbReference>
<evidence type="ECO:0000256" key="10">
    <source>
        <dbReference type="ARBA" id="ARBA00047929"/>
    </source>
</evidence>
<dbReference type="InterPro" id="IPR042103">
    <property type="entry name" value="SerRS_1_N_sf"/>
</dbReference>
<evidence type="ECO:0000256" key="7">
    <source>
        <dbReference type="ARBA" id="ARBA00022840"/>
    </source>
</evidence>
<dbReference type="GO" id="GO:0005737">
    <property type="term" value="C:cytoplasm"/>
    <property type="evidence" value="ECO:0007669"/>
    <property type="project" value="UniProtKB-SubCell"/>
</dbReference>
<evidence type="ECO:0000256" key="5">
    <source>
        <dbReference type="ARBA" id="ARBA00022598"/>
    </source>
</evidence>
<organism evidence="17 18">
    <name type="scientific">Candidatus Thermofonsia Clade 3 bacterium</name>
    <dbReference type="NCBI Taxonomy" id="2364212"/>
    <lineage>
        <taxon>Bacteria</taxon>
        <taxon>Bacillati</taxon>
        <taxon>Chloroflexota</taxon>
        <taxon>Candidatus Thermofontia</taxon>
        <taxon>Candidatus Thermofonsia Clade 3</taxon>
    </lineage>
</organism>
<dbReference type="InterPro" id="IPR010978">
    <property type="entry name" value="tRNA-bd_arm"/>
</dbReference>
<dbReference type="GO" id="GO:0016260">
    <property type="term" value="P:selenocysteine biosynthetic process"/>
    <property type="evidence" value="ECO:0007669"/>
    <property type="project" value="UniProtKB-UniRule"/>
</dbReference>
<evidence type="ECO:0000256" key="8">
    <source>
        <dbReference type="ARBA" id="ARBA00022917"/>
    </source>
</evidence>
<feature type="binding site" evidence="13">
    <location>
        <position position="230"/>
    </location>
    <ligand>
        <name>L-serine</name>
        <dbReference type="ChEBI" id="CHEBI:33384"/>
    </ligand>
</feature>
<dbReference type="InterPro" id="IPR015866">
    <property type="entry name" value="Ser-tRNA-synth_1_N"/>
</dbReference>
<comment type="domain">
    <text evidence="12">Consists of two distinct domains, a catalytic core and a N-terminal extension that is involved in tRNA binding.</text>
</comment>
<comment type="similarity">
    <text evidence="3 12">Belongs to the class-II aminoacyl-tRNA synthetase family. Type-1 seryl-tRNA synthetase subfamily.</text>
</comment>
<dbReference type="EMBL" id="PGTN01000049">
    <property type="protein sequence ID" value="PJF47432.1"/>
    <property type="molecule type" value="Genomic_DNA"/>
</dbReference>
<evidence type="ECO:0000256" key="11">
    <source>
        <dbReference type="ARBA" id="ARBA00048823"/>
    </source>
</evidence>
<comment type="catalytic activity">
    <reaction evidence="10 12">
        <text>tRNA(Sec) + L-serine + ATP = L-seryl-tRNA(Sec) + AMP + diphosphate + H(+)</text>
        <dbReference type="Rhea" id="RHEA:42580"/>
        <dbReference type="Rhea" id="RHEA-COMP:9742"/>
        <dbReference type="Rhea" id="RHEA-COMP:10128"/>
        <dbReference type="ChEBI" id="CHEBI:15378"/>
        <dbReference type="ChEBI" id="CHEBI:30616"/>
        <dbReference type="ChEBI" id="CHEBI:33019"/>
        <dbReference type="ChEBI" id="CHEBI:33384"/>
        <dbReference type="ChEBI" id="CHEBI:78442"/>
        <dbReference type="ChEBI" id="CHEBI:78533"/>
        <dbReference type="ChEBI" id="CHEBI:456215"/>
        <dbReference type="EC" id="6.1.1.11"/>
    </reaction>
</comment>
<feature type="binding site" evidence="13">
    <location>
        <position position="261"/>
    </location>
    <ligand>
        <name>L-serine</name>
        <dbReference type="ChEBI" id="CHEBI:33384"/>
    </ligand>
</feature>
<proteinExistence type="inferred from homology"/>
<keyword evidence="15" id="KW-0175">Coiled coil</keyword>
<name>A0A2M8QCF0_9CHLR</name>